<proteinExistence type="predicted"/>
<keyword evidence="3" id="KW-0325">Glycoprotein</keyword>
<dbReference type="PROSITE" id="PS51125">
    <property type="entry name" value="NHL"/>
    <property type="match status" value="2"/>
</dbReference>
<feature type="repeat" description="NHL" evidence="4">
    <location>
        <begin position="285"/>
        <end position="315"/>
    </location>
</feature>
<feature type="repeat" description="NHL" evidence="4">
    <location>
        <begin position="326"/>
        <end position="368"/>
    </location>
</feature>
<dbReference type="InterPro" id="IPR001258">
    <property type="entry name" value="NHL_repeat"/>
</dbReference>
<sequence length="369" mass="42201">MIRRTVILITIVVTVCFPYQLFFIMSLFNRKPKYNFRIAYVFGDISILCVIITVFIFTDRLKASVKNMITRSTISRFSKWKQNAITVAGGNGEGQKLNQLNRPEGIFIDKNKNIFIADRLNHRIVEWKYNAKEGQIISGGNGQGNRMNQLSGPVDMIVDQQNHSVIIADRDNRRVIQWVNENQQILIENIDCDALAMDKSGFLYVSDWKKDEVRRWKMGEYNNEGTIVAGGNGEGDQLNQLNNPTYIFVDEDQSVYVSDMNNHRVMKWIKYAKEGRIVAGGNGQGRNLNQLYKPQGVIVDDLDQIYVTDYGNHRIMRWCEGKEEGEIVVGGNGQENQLNGPTGLSFDDEGNLYVADYFNNRIAKFEIIL</sequence>
<dbReference type="AlphaFoldDB" id="A0A815ALP4"/>
<dbReference type="InterPro" id="IPR011042">
    <property type="entry name" value="6-blade_b-propeller_TolB-like"/>
</dbReference>
<keyword evidence="5" id="KW-0472">Membrane</keyword>
<evidence type="ECO:0000256" key="2">
    <source>
        <dbReference type="ARBA" id="ARBA00022737"/>
    </source>
</evidence>
<evidence type="ECO:0000256" key="5">
    <source>
        <dbReference type="SAM" id="Phobius"/>
    </source>
</evidence>
<reference evidence="6" key="1">
    <citation type="submission" date="2021-02" db="EMBL/GenBank/DDBJ databases">
        <authorList>
            <person name="Nowell W R."/>
        </authorList>
    </citation>
    <scope>NUCLEOTIDE SEQUENCE</scope>
</reference>
<keyword evidence="2" id="KW-0677">Repeat</keyword>
<dbReference type="Gene3D" id="2.120.10.30">
    <property type="entry name" value="TolB, C-terminal domain"/>
    <property type="match status" value="2"/>
</dbReference>
<feature type="transmembrane region" description="Helical" evidence="5">
    <location>
        <begin position="6"/>
        <end position="28"/>
    </location>
</feature>
<evidence type="ECO:0000256" key="3">
    <source>
        <dbReference type="ARBA" id="ARBA00023180"/>
    </source>
</evidence>
<protein>
    <recommendedName>
        <fullName evidence="8">NHL repeat containing protein</fullName>
    </recommendedName>
</protein>
<dbReference type="GO" id="GO:0005576">
    <property type="term" value="C:extracellular region"/>
    <property type="evidence" value="ECO:0007669"/>
    <property type="project" value="TreeGrafter"/>
</dbReference>
<keyword evidence="5" id="KW-0812">Transmembrane</keyword>
<evidence type="ECO:0008006" key="8">
    <source>
        <dbReference type="Google" id="ProtNLM"/>
    </source>
</evidence>
<name>A0A815ALP4_9BILA</name>
<evidence type="ECO:0000313" key="7">
    <source>
        <dbReference type="Proteomes" id="UP000663845"/>
    </source>
</evidence>
<feature type="transmembrane region" description="Helical" evidence="5">
    <location>
        <begin position="40"/>
        <end position="58"/>
    </location>
</feature>
<dbReference type="Proteomes" id="UP000663845">
    <property type="component" value="Unassembled WGS sequence"/>
</dbReference>
<dbReference type="SUPFAM" id="SSF101898">
    <property type="entry name" value="NHL repeat"/>
    <property type="match status" value="1"/>
</dbReference>
<keyword evidence="1" id="KW-0732">Signal</keyword>
<gene>
    <name evidence="6" type="ORF">JYZ213_LOCUS30078</name>
</gene>
<dbReference type="PANTHER" id="PTHR10680:SF28">
    <property type="entry name" value="SMP-30_GLUCONOLACTONASE_LRE-LIKE REGION DOMAIN-CONTAINING PROTEIN"/>
    <property type="match status" value="1"/>
</dbReference>
<evidence type="ECO:0000313" key="6">
    <source>
        <dbReference type="EMBL" id="CAF1259588.1"/>
    </source>
</evidence>
<comment type="caution">
    <text evidence="6">The sequence shown here is derived from an EMBL/GenBank/DDBJ whole genome shotgun (WGS) entry which is preliminary data.</text>
</comment>
<accession>A0A815ALP4</accession>
<dbReference type="SUPFAM" id="SSF63829">
    <property type="entry name" value="Calcium-dependent phosphotriesterase"/>
    <property type="match status" value="1"/>
</dbReference>
<evidence type="ECO:0000256" key="1">
    <source>
        <dbReference type="ARBA" id="ARBA00022729"/>
    </source>
</evidence>
<evidence type="ECO:0000256" key="4">
    <source>
        <dbReference type="PROSITE-ProRule" id="PRU00504"/>
    </source>
</evidence>
<dbReference type="PANTHER" id="PTHR10680">
    <property type="entry name" value="PEPTIDYL-GLYCINE ALPHA-AMIDATING MONOOXYGENASE"/>
    <property type="match status" value="1"/>
</dbReference>
<keyword evidence="5" id="KW-1133">Transmembrane helix</keyword>
<dbReference type="EMBL" id="CAJNOG010000472">
    <property type="protein sequence ID" value="CAF1259588.1"/>
    <property type="molecule type" value="Genomic_DNA"/>
</dbReference>
<organism evidence="6 7">
    <name type="scientific">Adineta steineri</name>
    <dbReference type="NCBI Taxonomy" id="433720"/>
    <lineage>
        <taxon>Eukaryota</taxon>
        <taxon>Metazoa</taxon>
        <taxon>Spiralia</taxon>
        <taxon>Gnathifera</taxon>
        <taxon>Rotifera</taxon>
        <taxon>Eurotatoria</taxon>
        <taxon>Bdelloidea</taxon>
        <taxon>Adinetida</taxon>
        <taxon>Adinetidae</taxon>
        <taxon>Adineta</taxon>
    </lineage>
</organism>
<dbReference type="Pfam" id="PF01436">
    <property type="entry name" value="NHL"/>
    <property type="match status" value="2"/>
</dbReference>
<dbReference type="CDD" id="cd05819">
    <property type="entry name" value="NHL"/>
    <property type="match status" value="1"/>
</dbReference>